<evidence type="ECO:0000313" key="1">
    <source>
        <dbReference type="EMBL" id="GIY53276.1"/>
    </source>
</evidence>
<dbReference type="Proteomes" id="UP001054837">
    <property type="component" value="Unassembled WGS sequence"/>
</dbReference>
<dbReference type="EMBL" id="BPLQ01010744">
    <property type="protein sequence ID" value="GIY53276.1"/>
    <property type="molecule type" value="Genomic_DNA"/>
</dbReference>
<sequence length="77" mass="8668">MEKRKTNSNAAKTTWIFPARSRTSSNSYPNTCGSSAFNKPMQLLSKIASSTKEGRALQNHFHSPNAFIFIARLVRKH</sequence>
<name>A0AAV4U675_9ARAC</name>
<accession>A0AAV4U675</accession>
<evidence type="ECO:0008006" key="3">
    <source>
        <dbReference type="Google" id="ProtNLM"/>
    </source>
</evidence>
<comment type="caution">
    <text evidence="1">The sequence shown here is derived from an EMBL/GenBank/DDBJ whole genome shotgun (WGS) entry which is preliminary data.</text>
</comment>
<proteinExistence type="predicted"/>
<organism evidence="1 2">
    <name type="scientific">Caerostris darwini</name>
    <dbReference type="NCBI Taxonomy" id="1538125"/>
    <lineage>
        <taxon>Eukaryota</taxon>
        <taxon>Metazoa</taxon>
        <taxon>Ecdysozoa</taxon>
        <taxon>Arthropoda</taxon>
        <taxon>Chelicerata</taxon>
        <taxon>Arachnida</taxon>
        <taxon>Araneae</taxon>
        <taxon>Araneomorphae</taxon>
        <taxon>Entelegynae</taxon>
        <taxon>Araneoidea</taxon>
        <taxon>Araneidae</taxon>
        <taxon>Caerostris</taxon>
    </lineage>
</organism>
<protein>
    <recommendedName>
        <fullName evidence="3">Ycf15</fullName>
    </recommendedName>
</protein>
<gene>
    <name evidence="1" type="ORF">CDAR_84221</name>
</gene>
<dbReference type="AlphaFoldDB" id="A0AAV4U675"/>
<keyword evidence="2" id="KW-1185">Reference proteome</keyword>
<reference evidence="1 2" key="1">
    <citation type="submission" date="2021-06" db="EMBL/GenBank/DDBJ databases">
        <title>Caerostris darwini draft genome.</title>
        <authorList>
            <person name="Kono N."/>
            <person name="Arakawa K."/>
        </authorList>
    </citation>
    <scope>NUCLEOTIDE SEQUENCE [LARGE SCALE GENOMIC DNA]</scope>
</reference>
<evidence type="ECO:0000313" key="2">
    <source>
        <dbReference type="Proteomes" id="UP001054837"/>
    </source>
</evidence>